<evidence type="ECO:0000313" key="2">
    <source>
        <dbReference type="EMBL" id="KAK7201096.1"/>
    </source>
</evidence>
<dbReference type="AlphaFoldDB" id="A0AAW0F5Z6"/>
<gene>
    <name evidence="2" type="ORF">NESM_000169900</name>
</gene>
<protein>
    <submittedName>
        <fullName evidence="2">Uncharacterized protein</fullName>
    </submittedName>
</protein>
<feature type="region of interest" description="Disordered" evidence="1">
    <location>
        <begin position="350"/>
        <end position="390"/>
    </location>
</feature>
<dbReference type="Proteomes" id="UP001430356">
    <property type="component" value="Unassembled WGS sequence"/>
</dbReference>
<feature type="region of interest" description="Disordered" evidence="1">
    <location>
        <begin position="248"/>
        <end position="305"/>
    </location>
</feature>
<sequence length="536" mass="56475">MESLRTAVDTAPLLVNVLRLIRNARSPNYKDHEKGPVTFHFGGLSMCDTGSYEAAEELWRRSSWSSGALAPDAAAPFRGPVHLVVYLNHSPVEVWAVQDYRDPLTDHSVPRDFDQLEALNTLVRVLFTHLRFQDIYGVVLQSCVTATGAAGGSAFPVTPAGAGVGSLPMSPLPPREASWGSAGTPHSPSNHISLRLFRTAEECPTIPQHARRHYMWSSVDFLRVDVTMDRTWRHNFWVQPGTQVSSPAAVTASHGRDAECDAAADAPSSPIRASSPDKRRPGSEGDALSQTTSPEVMGSLGKSSLPTPYLAPTTLLAVPRNPHRSPPLHEAAAAPGGSLLPELALPPSELAGLFDNDPSRSSPRGMHHHNMFASSRRGGGGGGGGGGSNSSAGADAISLLEDAVSLSNAEHVRRMSTLVCTRRLSPSASASPLAAKRPKGGIGPSKAKVNSLVPSISMAALSGVEIDKHLLSSEGDLEELGAEAASVESSTTVPTGPAAAEQLLSLLGLCSKMKLQHVHPAPFGDLVLALNLRESS</sequence>
<proteinExistence type="predicted"/>
<evidence type="ECO:0000313" key="3">
    <source>
        <dbReference type="Proteomes" id="UP001430356"/>
    </source>
</evidence>
<feature type="compositionally biased region" description="Gly residues" evidence="1">
    <location>
        <begin position="377"/>
        <end position="388"/>
    </location>
</feature>
<dbReference type="EMBL" id="JAECZO010000011">
    <property type="protein sequence ID" value="KAK7201096.1"/>
    <property type="molecule type" value="Genomic_DNA"/>
</dbReference>
<reference evidence="2 3" key="1">
    <citation type="journal article" date="2021" name="MBio">
        <title>A New Model Trypanosomatid, Novymonas esmeraldas: Genomic Perception of Its 'Candidatus Pandoraea novymonadis' Endosymbiont.</title>
        <authorList>
            <person name="Zakharova A."/>
            <person name="Saura A."/>
            <person name="Butenko A."/>
            <person name="Podesvova L."/>
            <person name="Warmusova S."/>
            <person name="Kostygov A.Y."/>
            <person name="Nenarokova A."/>
            <person name="Lukes J."/>
            <person name="Opperdoes F.R."/>
            <person name="Yurchenko V."/>
        </authorList>
    </citation>
    <scope>NUCLEOTIDE SEQUENCE [LARGE SCALE GENOMIC DNA]</scope>
    <source>
        <strain evidence="2 3">E262AT.01</strain>
    </source>
</reference>
<name>A0AAW0F5Z6_9TRYP</name>
<organism evidence="2 3">
    <name type="scientific">Novymonas esmeraldas</name>
    <dbReference type="NCBI Taxonomy" id="1808958"/>
    <lineage>
        <taxon>Eukaryota</taxon>
        <taxon>Discoba</taxon>
        <taxon>Euglenozoa</taxon>
        <taxon>Kinetoplastea</taxon>
        <taxon>Metakinetoplastina</taxon>
        <taxon>Trypanosomatida</taxon>
        <taxon>Trypanosomatidae</taxon>
        <taxon>Novymonas</taxon>
    </lineage>
</organism>
<accession>A0AAW0F5Z6</accession>
<keyword evidence="3" id="KW-1185">Reference proteome</keyword>
<comment type="caution">
    <text evidence="2">The sequence shown here is derived from an EMBL/GenBank/DDBJ whole genome shotgun (WGS) entry which is preliminary data.</text>
</comment>
<feature type="region of interest" description="Disordered" evidence="1">
    <location>
        <begin position="427"/>
        <end position="446"/>
    </location>
</feature>
<evidence type="ECO:0000256" key="1">
    <source>
        <dbReference type="SAM" id="MobiDB-lite"/>
    </source>
</evidence>